<dbReference type="Proteomes" id="UP000001449">
    <property type="component" value="Chromosome 6"/>
</dbReference>
<dbReference type="PANTHER" id="PTHR12203">
    <property type="entry name" value="KDEL LYS-ASP-GLU-LEU CONTAINING - RELATED"/>
    <property type="match status" value="1"/>
</dbReference>
<evidence type="ECO:0000259" key="3">
    <source>
        <dbReference type="SMART" id="SM00672"/>
    </source>
</evidence>
<protein>
    <recommendedName>
        <fullName evidence="3">Glycosyl transferase CAP10 domain-containing protein</fullName>
    </recommendedName>
</protein>
<dbReference type="PANTHER" id="PTHR12203:SF35">
    <property type="entry name" value="PROTEIN O-GLUCOSYLTRANSFERASE 1"/>
    <property type="match status" value="1"/>
</dbReference>
<dbReference type="AlphaFoldDB" id="B8C4E5"/>
<dbReference type="Pfam" id="PF05686">
    <property type="entry name" value="Glyco_transf_90"/>
    <property type="match status" value="1"/>
</dbReference>
<proteinExistence type="inferred from homology"/>
<gene>
    <name evidence="4" type="ORF">THAPSDRAFT_6468</name>
</gene>
<dbReference type="eggNOG" id="ENOG502SRH3">
    <property type="taxonomic scope" value="Eukaryota"/>
</dbReference>
<reference evidence="4 5" key="2">
    <citation type="journal article" date="2008" name="Nature">
        <title>The Phaeodactylum genome reveals the evolutionary history of diatom genomes.</title>
        <authorList>
            <person name="Bowler C."/>
            <person name="Allen A.E."/>
            <person name="Badger J.H."/>
            <person name="Grimwood J."/>
            <person name="Jabbari K."/>
            <person name="Kuo A."/>
            <person name="Maheswari U."/>
            <person name="Martens C."/>
            <person name="Maumus F."/>
            <person name="Otillar R.P."/>
            <person name="Rayko E."/>
            <person name="Salamov A."/>
            <person name="Vandepoele K."/>
            <person name="Beszteri B."/>
            <person name="Gruber A."/>
            <person name="Heijde M."/>
            <person name="Katinka M."/>
            <person name="Mock T."/>
            <person name="Valentin K."/>
            <person name="Verret F."/>
            <person name="Berges J.A."/>
            <person name="Brownlee C."/>
            <person name="Cadoret J.P."/>
            <person name="Chiovitti A."/>
            <person name="Choi C.J."/>
            <person name="Coesel S."/>
            <person name="De Martino A."/>
            <person name="Detter J.C."/>
            <person name="Durkin C."/>
            <person name="Falciatore A."/>
            <person name="Fournet J."/>
            <person name="Haruta M."/>
            <person name="Huysman M.J."/>
            <person name="Jenkins B.D."/>
            <person name="Jiroutova K."/>
            <person name="Jorgensen R.E."/>
            <person name="Joubert Y."/>
            <person name="Kaplan A."/>
            <person name="Kroger N."/>
            <person name="Kroth P.G."/>
            <person name="La Roche J."/>
            <person name="Lindquist E."/>
            <person name="Lommer M."/>
            <person name="Martin-Jezequel V."/>
            <person name="Lopez P.J."/>
            <person name="Lucas S."/>
            <person name="Mangogna M."/>
            <person name="McGinnis K."/>
            <person name="Medlin L.K."/>
            <person name="Montsant A."/>
            <person name="Oudot-Le Secq M.P."/>
            <person name="Napoli C."/>
            <person name="Obornik M."/>
            <person name="Parker M.S."/>
            <person name="Petit J.L."/>
            <person name="Porcel B.M."/>
            <person name="Poulsen N."/>
            <person name="Robison M."/>
            <person name="Rychlewski L."/>
            <person name="Rynearson T.A."/>
            <person name="Schmutz J."/>
            <person name="Shapiro H."/>
            <person name="Siaut M."/>
            <person name="Stanley M."/>
            <person name="Sussman M.R."/>
            <person name="Taylor A.R."/>
            <person name="Vardi A."/>
            <person name="von Dassow P."/>
            <person name="Vyverman W."/>
            <person name="Willis A."/>
            <person name="Wyrwicz L.S."/>
            <person name="Rokhsar D.S."/>
            <person name="Weissenbach J."/>
            <person name="Armbrust E.V."/>
            <person name="Green B.R."/>
            <person name="Van de Peer Y."/>
            <person name="Grigoriev I.V."/>
        </authorList>
    </citation>
    <scope>NUCLEOTIDE SEQUENCE [LARGE SCALE GENOMIC DNA]</scope>
    <source>
        <strain evidence="4 5">CCMP1335</strain>
    </source>
</reference>
<dbReference type="SMART" id="SM00672">
    <property type="entry name" value="CAP10"/>
    <property type="match status" value="1"/>
</dbReference>
<reference evidence="4 5" key="1">
    <citation type="journal article" date="2004" name="Science">
        <title>The genome of the diatom Thalassiosira pseudonana: ecology, evolution, and metabolism.</title>
        <authorList>
            <person name="Armbrust E.V."/>
            <person name="Berges J.A."/>
            <person name="Bowler C."/>
            <person name="Green B.R."/>
            <person name="Martinez D."/>
            <person name="Putnam N.H."/>
            <person name="Zhou S."/>
            <person name="Allen A.E."/>
            <person name="Apt K.E."/>
            <person name="Bechner M."/>
            <person name="Brzezinski M.A."/>
            <person name="Chaal B.K."/>
            <person name="Chiovitti A."/>
            <person name="Davis A.K."/>
            <person name="Demarest M.S."/>
            <person name="Detter J.C."/>
            <person name="Glavina T."/>
            <person name="Goodstein D."/>
            <person name="Hadi M.Z."/>
            <person name="Hellsten U."/>
            <person name="Hildebrand M."/>
            <person name="Jenkins B.D."/>
            <person name="Jurka J."/>
            <person name="Kapitonov V.V."/>
            <person name="Kroger N."/>
            <person name="Lau W.W."/>
            <person name="Lane T.W."/>
            <person name="Larimer F.W."/>
            <person name="Lippmeier J.C."/>
            <person name="Lucas S."/>
            <person name="Medina M."/>
            <person name="Montsant A."/>
            <person name="Obornik M."/>
            <person name="Parker M.S."/>
            <person name="Palenik B."/>
            <person name="Pazour G.J."/>
            <person name="Richardson P.M."/>
            <person name="Rynearson T.A."/>
            <person name="Saito M.A."/>
            <person name="Schwartz D.C."/>
            <person name="Thamatrakoln K."/>
            <person name="Valentin K."/>
            <person name="Vardi A."/>
            <person name="Wilkerson F.P."/>
            <person name="Rokhsar D.S."/>
        </authorList>
    </citation>
    <scope>NUCLEOTIDE SEQUENCE [LARGE SCALE GENOMIC DNA]</scope>
    <source>
        <strain evidence="4 5">CCMP1335</strain>
    </source>
</reference>
<name>B8C4E5_THAPS</name>
<dbReference type="PaxDb" id="35128-Thaps6468"/>
<dbReference type="GO" id="GO:0016740">
    <property type="term" value="F:transferase activity"/>
    <property type="evidence" value="ECO:0007669"/>
    <property type="project" value="UniProtKB-KW"/>
</dbReference>
<dbReference type="EMBL" id="CM000643">
    <property type="protein sequence ID" value="EED91314.1"/>
    <property type="molecule type" value="Genomic_DNA"/>
</dbReference>
<keyword evidence="2" id="KW-0808">Transferase</keyword>
<evidence type="ECO:0000256" key="1">
    <source>
        <dbReference type="ARBA" id="ARBA00010118"/>
    </source>
</evidence>
<dbReference type="InParanoid" id="B8C4E5"/>
<comment type="similarity">
    <text evidence="1">Belongs to the glycosyltransferase 90 family.</text>
</comment>
<dbReference type="InterPro" id="IPR006598">
    <property type="entry name" value="CAP10"/>
</dbReference>
<evidence type="ECO:0000313" key="4">
    <source>
        <dbReference type="EMBL" id="EED91314.1"/>
    </source>
</evidence>
<sequence>MKAIECLQSGQMPCTDLIAPILHFGSVFRAPFFPNMIAMPMPVYNHLDCFEQWTTSQTVCSGLRSVEDGGELVFGNTKGLTWDNLTPQLVWRGSDFPSLFLKDPGLKRPYLVDTNSNVADKKRVVTEALRANYDIFWPRWKGVVHTAEAELEAMESNTLPLINIKISSFLAAGVLPAKDSERYQEWDKFALIGEGMSLKELAKFKYHIDLGGGGGTTWSGTIQKLAMPGVLFHHETSSVDYIHEYMKPWEHYVPVSESLADLKEKLEWAIAQPQRAKMMARKGSELARYLGSLEGFERMYHEHFEQPLKGVIGAYRPLEGTSWRDAVATLRGDEFIVLMDCQGKEGEDCKRGPGELFTTFNSGMPKEYSLVGDFNYPRSSMRFDVPF</sequence>
<dbReference type="GeneID" id="7444571"/>
<feature type="domain" description="Glycosyl transferase CAP10" evidence="3">
    <location>
        <begin position="95"/>
        <end position="297"/>
    </location>
</feature>
<accession>B8C4E5</accession>
<dbReference type="RefSeq" id="XP_002291207.1">
    <property type="nucleotide sequence ID" value="XM_002291171.1"/>
</dbReference>
<dbReference type="HOGENOM" id="CLU_714768_0_0_1"/>
<dbReference type="KEGG" id="tps:THAPSDRAFT_6468"/>
<organism evidence="4 5">
    <name type="scientific">Thalassiosira pseudonana</name>
    <name type="common">Marine diatom</name>
    <name type="synonym">Cyclotella nana</name>
    <dbReference type="NCBI Taxonomy" id="35128"/>
    <lineage>
        <taxon>Eukaryota</taxon>
        <taxon>Sar</taxon>
        <taxon>Stramenopiles</taxon>
        <taxon>Ochrophyta</taxon>
        <taxon>Bacillariophyta</taxon>
        <taxon>Coscinodiscophyceae</taxon>
        <taxon>Thalassiosirophycidae</taxon>
        <taxon>Thalassiosirales</taxon>
        <taxon>Thalassiosiraceae</taxon>
        <taxon>Thalassiosira</taxon>
    </lineage>
</organism>
<evidence type="ECO:0000256" key="2">
    <source>
        <dbReference type="ARBA" id="ARBA00022679"/>
    </source>
</evidence>
<keyword evidence="5" id="KW-1185">Reference proteome</keyword>
<evidence type="ECO:0000313" key="5">
    <source>
        <dbReference type="Proteomes" id="UP000001449"/>
    </source>
</evidence>
<dbReference type="InterPro" id="IPR051091">
    <property type="entry name" value="O-Glucosyltr/Glycosyltrsf_90"/>
</dbReference>